<comment type="caution">
    <text evidence="2">The sequence shown here is derived from an EMBL/GenBank/DDBJ whole genome shotgun (WGS) entry which is preliminary data.</text>
</comment>
<protein>
    <submittedName>
        <fullName evidence="2">Uncharacterized protein</fullName>
    </submittedName>
</protein>
<evidence type="ECO:0000256" key="1">
    <source>
        <dbReference type="SAM" id="Phobius"/>
    </source>
</evidence>
<feature type="transmembrane region" description="Helical" evidence="1">
    <location>
        <begin position="21"/>
        <end position="38"/>
    </location>
</feature>
<gene>
    <name evidence="2" type="ORF">OS123_04900</name>
</gene>
<feature type="transmembrane region" description="Helical" evidence="1">
    <location>
        <begin position="302"/>
        <end position="326"/>
    </location>
</feature>
<sequence>MTHYPPPYGQPAAPTETRQRNWPNIVLVIFILLLYGSITAQAVTSRSLLSSAARDVPASPLYGYSAVRDAPEGCPGGTPPCPPITERLADVVGPDADPVPVIEASATLGTGGEAQRTLAYLLGDRIPDGPGPGEFLLDDLTARKLGLSTGSEVDLRVTADTGTEAGVRLRLIGTFRPAVDERAEEAGDPDAARQVIISATDIPALDGTPPTGWWTAQTIPGGFGALSVVGLEGTRQLQDSCDFAPEYARGPGFASWCEAGAPAPSGGLEGLDAPYNRWVIQSTLAFIAAILWGLTVRRKIALVLVLMPFSAMGGIVLGWLAAYPISRVLAPVIWPEGGFVFDHMGPLGFFALLGAAGGTGCAALVGLLTAAVAESVRAKNQR</sequence>
<accession>A0A9Q4CCH5</accession>
<evidence type="ECO:0000313" key="2">
    <source>
        <dbReference type="EMBL" id="MCX7537883.1"/>
    </source>
</evidence>
<feature type="transmembrane region" description="Helical" evidence="1">
    <location>
        <begin position="278"/>
        <end position="295"/>
    </location>
</feature>
<reference evidence="2" key="1">
    <citation type="submission" date="2022-11" db="EMBL/GenBank/DDBJ databases">
        <title>Corynebacterium sp. isolated from Penguins.</title>
        <authorList>
            <person name="Sedlar K."/>
            <person name="Svec P."/>
        </authorList>
    </citation>
    <scope>NUCLEOTIDE SEQUENCE</scope>
    <source>
        <strain evidence="2">P5875</strain>
    </source>
</reference>
<dbReference type="AlphaFoldDB" id="A0A9Q4CCH5"/>
<keyword evidence="1" id="KW-0472">Membrane</keyword>
<dbReference type="EMBL" id="JAPMKX010000002">
    <property type="protein sequence ID" value="MCX7537883.1"/>
    <property type="molecule type" value="Genomic_DNA"/>
</dbReference>
<organism evidence="2 3">
    <name type="scientific">Corynebacterium antarcticum</name>
    <dbReference type="NCBI Taxonomy" id="2800405"/>
    <lineage>
        <taxon>Bacteria</taxon>
        <taxon>Bacillati</taxon>
        <taxon>Actinomycetota</taxon>
        <taxon>Actinomycetes</taxon>
        <taxon>Mycobacteriales</taxon>
        <taxon>Corynebacteriaceae</taxon>
        <taxon>Corynebacterium</taxon>
    </lineage>
</organism>
<dbReference type="RefSeq" id="WP_267169288.1">
    <property type="nucleotide sequence ID" value="NZ_JAPMKX010000002.1"/>
</dbReference>
<feature type="transmembrane region" description="Helical" evidence="1">
    <location>
        <begin position="346"/>
        <end position="373"/>
    </location>
</feature>
<proteinExistence type="predicted"/>
<keyword evidence="1" id="KW-0812">Transmembrane</keyword>
<name>A0A9Q4CCH5_9CORY</name>
<keyword evidence="1" id="KW-1133">Transmembrane helix</keyword>
<dbReference type="Proteomes" id="UP001070238">
    <property type="component" value="Unassembled WGS sequence"/>
</dbReference>
<evidence type="ECO:0000313" key="3">
    <source>
        <dbReference type="Proteomes" id="UP001070238"/>
    </source>
</evidence>